<reference evidence="2 3" key="1">
    <citation type="submission" date="2020-04" db="EMBL/GenBank/DDBJ databases">
        <authorList>
            <person name="Hitch T.C.A."/>
            <person name="Wylensek D."/>
            <person name="Clavel T."/>
        </authorList>
    </citation>
    <scope>NUCLEOTIDE SEQUENCE [LARGE SCALE GENOMIC DNA]</scope>
    <source>
        <strain evidence="2 3">PG-251-APC-1</strain>
    </source>
</reference>
<keyword evidence="1" id="KW-0732">Signal</keyword>
<evidence type="ECO:0000313" key="3">
    <source>
        <dbReference type="Proteomes" id="UP000522333"/>
    </source>
</evidence>
<proteinExistence type="predicted"/>
<dbReference type="AlphaFoldDB" id="A0A848CJX3"/>
<comment type="caution">
    <text evidence="2">The sequence shown here is derived from an EMBL/GenBank/DDBJ whole genome shotgun (WGS) entry which is preliminary data.</text>
</comment>
<dbReference type="EMBL" id="JABAFY010000033">
    <property type="protein sequence ID" value="NME52613.1"/>
    <property type="molecule type" value="Genomic_DNA"/>
</dbReference>
<dbReference type="Proteomes" id="UP000522333">
    <property type="component" value="Unassembled WGS sequence"/>
</dbReference>
<gene>
    <name evidence="2" type="ORF">HF854_08805</name>
</gene>
<name>A0A848CJX3_9BACT</name>
<sequence length="396" mass="44405">MRFFILFILCLFTYSQAAAVEVASSKSELQEMGIEIQLLSSIEGLPSCKIGGAFNADIGKWLRLVRDGEAFAQTCVYEDWNISLTQTSGLSFYQVESSQDGKKLLSLLSDQGTTLHIFHTSGPGLKEHRPLDGKLLFLWEDENGYSYETLVGKNEIHTSSEAIGEHHWTDLRLEEVEYLGLNGKGMALIGYGHLFRTRDGQVLDLMGNCFGGNSNEQCWHWLKSFQNKPLRILWGEFAFGAGGGPTLYEAMPGLAEVAGAAPHYSNKRFGFSLSWLPGNYNVQEADNGDGVTVRDNKGFTMLAYGTYGYMAMGQKMEDVLIELSHGLDVTYRRINDERSWFVVSGFAGEDIVYIKCFLRNDAACIVRMSYPKHKAEFYAPQVEKVMQSFKFNYSTV</sequence>
<feature type="signal peptide" evidence="1">
    <location>
        <begin position="1"/>
        <end position="19"/>
    </location>
</feature>
<evidence type="ECO:0000256" key="1">
    <source>
        <dbReference type="SAM" id="SignalP"/>
    </source>
</evidence>
<accession>A0A848CJX3</accession>
<feature type="chain" id="PRO_5032621570" evidence="1">
    <location>
        <begin position="20"/>
        <end position="396"/>
    </location>
</feature>
<dbReference type="RefSeq" id="WP_168935949.1">
    <property type="nucleotide sequence ID" value="NZ_JABAFY010000033.1"/>
</dbReference>
<protein>
    <submittedName>
        <fullName evidence="2">Uncharacterized protein</fullName>
    </submittedName>
</protein>
<organism evidence="2 3">
    <name type="scientific">Desulfovibrio piger</name>
    <dbReference type="NCBI Taxonomy" id="901"/>
    <lineage>
        <taxon>Bacteria</taxon>
        <taxon>Pseudomonadati</taxon>
        <taxon>Thermodesulfobacteriota</taxon>
        <taxon>Desulfovibrionia</taxon>
        <taxon>Desulfovibrionales</taxon>
        <taxon>Desulfovibrionaceae</taxon>
        <taxon>Desulfovibrio</taxon>
    </lineage>
</organism>
<evidence type="ECO:0000313" key="2">
    <source>
        <dbReference type="EMBL" id="NME52613.1"/>
    </source>
</evidence>